<name>A0A6G1L482_9PEZI</name>
<dbReference type="EMBL" id="ML995852">
    <property type="protein sequence ID" value="KAF2767731.1"/>
    <property type="molecule type" value="Genomic_DNA"/>
</dbReference>
<evidence type="ECO:0000313" key="2">
    <source>
        <dbReference type="Proteomes" id="UP000799436"/>
    </source>
</evidence>
<dbReference type="SUPFAM" id="SSF56784">
    <property type="entry name" value="HAD-like"/>
    <property type="match status" value="1"/>
</dbReference>
<dbReference type="GO" id="GO:0008962">
    <property type="term" value="F:phosphatidylglycerophosphatase activity"/>
    <property type="evidence" value="ECO:0007669"/>
    <property type="project" value="InterPro"/>
</dbReference>
<dbReference type="Proteomes" id="UP000799436">
    <property type="component" value="Unassembled WGS sequence"/>
</dbReference>
<dbReference type="InterPro" id="IPR036412">
    <property type="entry name" value="HAD-like_sf"/>
</dbReference>
<proteinExistence type="predicted"/>
<evidence type="ECO:0000313" key="1">
    <source>
        <dbReference type="EMBL" id="KAF2767731.1"/>
    </source>
</evidence>
<dbReference type="InterPro" id="IPR010021">
    <property type="entry name" value="PGPP1/Gep4"/>
</dbReference>
<gene>
    <name evidence="1" type="ORF">EJ03DRAFT_344354</name>
</gene>
<dbReference type="NCBIfam" id="TIGR01668">
    <property type="entry name" value="YqeG_hyp_ppase"/>
    <property type="match status" value="1"/>
</dbReference>
<protein>
    <submittedName>
        <fullName evidence="1">HAD-superfamily phosphatase</fullName>
    </submittedName>
</protein>
<accession>A0A6G1L482</accession>
<dbReference type="FunFam" id="3.40.50.1000:FF:000165">
    <property type="entry name" value="HAD superfamily phosphatase"/>
    <property type="match status" value="1"/>
</dbReference>
<organism evidence="1 2">
    <name type="scientific">Teratosphaeria nubilosa</name>
    <dbReference type="NCBI Taxonomy" id="161662"/>
    <lineage>
        <taxon>Eukaryota</taxon>
        <taxon>Fungi</taxon>
        <taxon>Dikarya</taxon>
        <taxon>Ascomycota</taxon>
        <taxon>Pezizomycotina</taxon>
        <taxon>Dothideomycetes</taxon>
        <taxon>Dothideomycetidae</taxon>
        <taxon>Mycosphaerellales</taxon>
        <taxon>Teratosphaeriaceae</taxon>
        <taxon>Teratosphaeria</taxon>
    </lineage>
</organism>
<dbReference type="Gene3D" id="3.40.50.1000">
    <property type="entry name" value="HAD superfamily/HAD-like"/>
    <property type="match status" value="1"/>
</dbReference>
<dbReference type="AlphaFoldDB" id="A0A6G1L482"/>
<keyword evidence="2" id="KW-1185">Reference proteome</keyword>
<reference evidence="1" key="1">
    <citation type="journal article" date="2020" name="Stud. Mycol.">
        <title>101 Dothideomycetes genomes: a test case for predicting lifestyles and emergence of pathogens.</title>
        <authorList>
            <person name="Haridas S."/>
            <person name="Albert R."/>
            <person name="Binder M."/>
            <person name="Bloem J."/>
            <person name="Labutti K."/>
            <person name="Salamov A."/>
            <person name="Andreopoulos B."/>
            <person name="Baker S."/>
            <person name="Barry K."/>
            <person name="Bills G."/>
            <person name="Bluhm B."/>
            <person name="Cannon C."/>
            <person name="Castanera R."/>
            <person name="Culley D."/>
            <person name="Daum C."/>
            <person name="Ezra D."/>
            <person name="Gonzalez J."/>
            <person name="Henrissat B."/>
            <person name="Kuo A."/>
            <person name="Liang C."/>
            <person name="Lipzen A."/>
            <person name="Lutzoni F."/>
            <person name="Magnuson J."/>
            <person name="Mondo S."/>
            <person name="Nolan M."/>
            <person name="Ohm R."/>
            <person name="Pangilinan J."/>
            <person name="Park H.-J."/>
            <person name="Ramirez L."/>
            <person name="Alfaro M."/>
            <person name="Sun H."/>
            <person name="Tritt A."/>
            <person name="Yoshinaga Y."/>
            <person name="Zwiers L.-H."/>
            <person name="Turgeon B."/>
            <person name="Goodwin S."/>
            <person name="Spatafora J."/>
            <person name="Crous P."/>
            <person name="Grigoriev I."/>
        </authorList>
    </citation>
    <scope>NUCLEOTIDE SEQUENCE</scope>
    <source>
        <strain evidence="1">CBS 116005</strain>
    </source>
</reference>
<dbReference type="InterPro" id="IPR023214">
    <property type="entry name" value="HAD_sf"/>
</dbReference>
<dbReference type="Pfam" id="PF09419">
    <property type="entry name" value="PGP_phosphatase"/>
    <property type="match status" value="1"/>
</dbReference>
<dbReference type="InterPro" id="IPR027706">
    <property type="entry name" value="PGP_Pase"/>
</dbReference>
<sequence>MNVSATVNIFRLLANPSLCLPYYTISTFDKLPVPLSSAFISKNGEKKPDIRAVVLDKDNCFAVPKQNDIYPAYQQKFEELRSAYPGSKLLIVSNSSGTGSDPEFVDAEVLERNTGVHVLRHGTKKPGCHGEIMRYFRGKADSGVTEASQVAVVGDRLFTDAMLANMMGARAVWIEDGVVKDHGLLPRVEKGFASFLWRRGYKAPEPRSDSE</sequence>
<dbReference type="OrthoDB" id="198652at2759"/>